<accession>A0AAN8RMA7</accession>
<keyword evidence="3" id="KW-1185">Reference proteome</keyword>
<reference evidence="2 3" key="1">
    <citation type="submission" date="2019-10" db="EMBL/GenBank/DDBJ databases">
        <authorList>
            <person name="Palmer J.M."/>
        </authorList>
    </citation>
    <scope>NUCLEOTIDE SEQUENCE [LARGE SCALE GENOMIC DNA]</scope>
    <source>
        <strain evidence="2 3">TWF718</strain>
    </source>
</reference>
<sequence>MDLGTYHRDTDGALRDSFDIEKMGFEIGNTQTKNLKSFKYHDSFQYFLPRDLIPCILKDNSGIQEMDANKLAKSYAKAMTARCQTLWAKAVAQEQVELEKRFMKHILEGGQHEIDLRRRLVDFAKKVAESFERPSLGEASVEGPNIKDPEDANSIS</sequence>
<evidence type="ECO:0000313" key="3">
    <source>
        <dbReference type="Proteomes" id="UP001313282"/>
    </source>
</evidence>
<feature type="region of interest" description="Disordered" evidence="1">
    <location>
        <begin position="134"/>
        <end position="156"/>
    </location>
</feature>
<evidence type="ECO:0000256" key="1">
    <source>
        <dbReference type="SAM" id="MobiDB-lite"/>
    </source>
</evidence>
<evidence type="ECO:0000313" key="2">
    <source>
        <dbReference type="EMBL" id="KAK6356457.1"/>
    </source>
</evidence>
<dbReference type="AlphaFoldDB" id="A0AAN8RMA7"/>
<dbReference type="EMBL" id="JAVHNR010000001">
    <property type="protein sequence ID" value="KAK6356457.1"/>
    <property type="molecule type" value="Genomic_DNA"/>
</dbReference>
<name>A0AAN8RMA7_9PEZI</name>
<proteinExistence type="predicted"/>
<gene>
    <name evidence="2" type="ORF">TWF718_000816</name>
</gene>
<dbReference type="Proteomes" id="UP001313282">
    <property type="component" value="Unassembled WGS sequence"/>
</dbReference>
<comment type="caution">
    <text evidence="2">The sequence shown here is derived from an EMBL/GenBank/DDBJ whole genome shotgun (WGS) entry which is preliminary data.</text>
</comment>
<protein>
    <submittedName>
        <fullName evidence="2">Uncharacterized protein</fullName>
    </submittedName>
</protein>
<organism evidence="2 3">
    <name type="scientific">Orbilia javanica</name>
    <dbReference type="NCBI Taxonomy" id="47235"/>
    <lineage>
        <taxon>Eukaryota</taxon>
        <taxon>Fungi</taxon>
        <taxon>Dikarya</taxon>
        <taxon>Ascomycota</taxon>
        <taxon>Pezizomycotina</taxon>
        <taxon>Orbiliomycetes</taxon>
        <taxon>Orbiliales</taxon>
        <taxon>Orbiliaceae</taxon>
        <taxon>Orbilia</taxon>
    </lineage>
</organism>